<protein>
    <submittedName>
        <fullName evidence="1">Uncharacterized protein</fullName>
    </submittedName>
</protein>
<accession>A0AAP0IHM9</accession>
<comment type="caution">
    <text evidence="1">The sequence shown here is derived from an EMBL/GenBank/DDBJ whole genome shotgun (WGS) entry which is preliminary data.</text>
</comment>
<gene>
    <name evidence="1" type="ORF">Sjap_014422</name>
</gene>
<dbReference type="Proteomes" id="UP001417504">
    <property type="component" value="Unassembled WGS sequence"/>
</dbReference>
<dbReference type="AlphaFoldDB" id="A0AAP0IHM9"/>
<name>A0AAP0IHM9_9MAGN</name>
<keyword evidence="2" id="KW-1185">Reference proteome</keyword>
<evidence type="ECO:0000313" key="1">
    <source>
        <dbReference type="EMBL" id="KAK9115475.1"/>
    </source>
</evidence>
<dbReference type="EMBL" id="JBBNAE010000006">
    <property type="protein sequence ID" value="KAK9115475.1"/>
    <property type="molecule type" value="Genomic_DNA"/>
</dbReference>
<sequence>MGRMVGDFYYDSVILCSIMGMYRCFYVSVLLRSHGFGIGEVGGKLGFVLPVIYCQGSAPNLNSFP</sequence>
<organism evidence="1 2">
    <name type="scientific">Stephania japonica</name>
    <dbReference type="NCBI Taxonomy" id="461633"/>
    <lineage>
        <taxon>Eukaryota</taxon>
        <taxon>Viridiplantae</taxon>
        <taxon>Streptophyta</taxon>
        <taxon>Embryophyta</taxon>
        <taxon>Tracheophyta</taxon>
        <taxon>Spermatophyta</taxon>
        <taxon>Magnoliopsida</taxon>
        <taxon>Ranunculales</taxon>
        <taxon>Menispermaceae</taxon>
        <taxon>Menispermoideae</taxon>
        <taxon>Cissampelideae</taxon>
        <taxon>Stephania</taxon>
    </lineage>
</organism>
<reference evidence="1 2" key="1">
    <citation type="submission" date="2024-01" db="EMBL/GenBank/DDBJ databases">
        <title>Genome assemblies of Stephania.</title>
        <authorList>
            <person name="Yang L."/>
        </authorList>
    </citation>
    <scope>NUCLEOTIDE SEQUENCE [LARGE SCALE GENOMIC DNA]</scope>
    <source>
        <strain evidence="1">QJT</strain>
        <tissue evidence="1">Leaf</tissue>
    </source>
</reference>
<evidence type="ECO:0000313" key="2">
    <source>
        <dbReference type="Proteomes" id="UP001417504"/>
    </source>
</evidence>
<proteinExistence type="predicted"/>